<protein>
    <recommendedName>
        <fullName evidence="1">peptide-O-fucosyltransferase</fullName>
        <ecNumber evidence="1">2.4.1.221</ecNumber>
    </recommendedName>
</protein>
<dbReference type="RefSeq" id="XP_006814919.1">
    <property type="nucleotide sequence ID" value="XM_006814856.1"/>
</dbReference>
<reference evidence="8" key="1">
    <citation type="submission" date="2025-08" db="UniProtKB">
        <authorList>
            <consortium name="RefSeq"/>
        </authorList>
    </citation>
    <scope>IDENTIFICATION</scope>
    <source>
        <tissue evidence="8">Testes</tissue>
    </source>
</reference>
<evidence type="ECO:0000313" key="7">
    <source>
        <dbReference type="Proteomes" id="UP000694865"/>
    </source>
</evidence>
<dbReference type="GeneID" id="102804439"/>
<evidence type="ECO:0000256" key="1">
    <source>
        <dbReference type="ARBA" id="ARBA00012196"/>
    </source>
</evidence>
<proteinExistence type="predicted"/>
<evidence type="ECO:0000256" key="6">
    <source>
        <dbReference type="ARBA" id="ARBA00048647"/>
    </source>
</evidence>
<comment type="catalytic activity">
    <reaction evidence="5">
        <text>L-threonyl-[protein] + GDP-beta-L-fucose = 3-O-(alpha-L-fucosyl)-L-threonyl-[protein] + GDP + H(+)</text>
        <dbReference type="Rhea" id="RHEA:70491"/>
        <dbReference type="Rhea" id="RHEA-COMP:11060"/>
        <dbReference type="Rhea" id="RHEA-COMP:17915"/>
        <dbReference type="ChEBI" id="CHEBI:15378"/>
        <dbReference type="ChEBI" id="CHEBI:30013"/>
        <dbReference type="ChEBI" id="CHEBI:57273"/>
        <dbReference type="ChEBI" id="CHEBI:58189"/>
        <dbReference type="ChEBI" id="CHEBI:189631"/>
        <dbReference type="EC" id="2.4.1.221"/>
    </reaction>
    <physiologicalReaction direction="left-to-right" evidence="5">
        <dbReference type="Rhea" id="RHEA:70492"/>
    </physiologicalReaction>
</comment>
<dbReference type="Proteomes" id="UP000694865">
    <property type="component" value="Unplaced"/>
</dbReference>
<organism evidence="7 8">
    <name type="scientific">Saccoglossus kowalevskii</name>
    <name type="common">Acorn worm</name>
    <dbReference type="NCBI Taxonomy" id="10224"/>
    <lineage>
        <taxon>Eukaryota</taxon>
        <taxon>Metazoa</taxon>
        <taxon>Hemichordata</taxon>
        <taxon>Enteropneusta</taxon>
        <taxon>Harrimaniidae</taxon>
        <taxon>Saccoglossus</taxon>
    </lineage>
</organism>
<sequence length="341" mass="38999">WNVGRRLLFLWMDKANTGGDILLKKKHKIWTQTRVFLWNINISGPCGQFRFFRTGIAAAIYLNRSIVTIPFHNNHLFNVSKKRSIDETFDLTKLRTIVDLATPDEFLSECGRHFKPENVLLGPYFVTLADSITLKSYSTARSFFQRVMNINLPESDDVVKYQDNLAKNRANSSPVEVSSKVRCIIYLAQSKFGDKFEQAKCDRKIAGSFARAPYVRHAADIAVQQISDGSPYAVIHWRNKSGEICLNPSSHLCNGSKWQDDLKITNKYSDVIAEAIKKSLKDQNITILYVAAPPYPHKMLLHLKKKVPNMKTENDITLPGEMNKLKEDNYVWSLIEQEIAE</sequence>
<keyword evidence="2" id="KW-0808">Transferase</keyword>
<feature type="non-terminal residue" evidence="8">
    <location>
        <position position="341"/>
    </location>
</feature>
<dbReference type="InterPro" id="IPR019378">
    <property type="entry name" value="GDP-Fuc_O-FucTrfase"/>
</dbReference>
<evidence type="ECO:0000256" key="4">
    <source>
        <dbReference type="ARBA" id="ARBA00023277"/>
    </source>
</evidence>
<dbReference type="Pfam" id="PF10250">
    <property type="entry name" value="O-FucT"/>
    <property type="match status" value="1"/>
</dbReference>
<accession>A0ABM0M4H8</accession>
<keyword evidence="7" id="KW-1185">Reference proteome</keyword>
<keyword evidence="4" id="KW-0119">Carbohydrate metabolism</keyword>
<dbReference type="Gene3D" id="3.40.50.11350">
    <property type="match status" value="1"/>
</dbReference>
<comment type="catalytic activity">
    <reaction evidence="6">
        <text>L-seryl-[protein] + GDP-beta-L-fucose = 3-O-(alpha-L-fucosyl)-L-seryl-[protein] + GDP + H(+)</text>
        <dbReference type="Rhea" id="RHEA:63644"/>
        <dbReference type="Rhea" id="RHEA-COMP:9863"/>
        <dbReference type="Rhea" id="RHEA-COMP:17914"/>
        <dbReference type="ChEBI" id="CHEBI:15378"/>
        <dbReference type="ChEBI" id="CHEBI:29999"/>
        <dbReference type="ChEBI" id="CHEBI:57273"/>
        <dbReference type="ChEBI" id="CHEBI:58189"/>
        <dbReference type="ChEBI" id="CHEBI:189632"/>
        <dbReference type="EC" id="2.4.1.221"/>
    </reaction>
    <physiologicalReaction direction="left-to-right" evidence="6">
        <dbReference type="Rhea" id="RHEA:63645"/>
    </physiologicalReaction>
</comment>
<name>A0ABM0M4H8_SACKO</name>
<dbReference type="CDD" id="cd11296">
    <property type="entry name" value="O-FucT_like"/>
    <property type="match status" value="1"/>
</dbReference>
<feature type="non-terminal residue" evidence="8">
    <location>
        <position position="1"/>
    </location>
</feature>
<evidence type="ECO:0000256" key="5">
    <source>
        <dbReference type="ARBA" id="ARBA00047273"/>
    </source>
</evidence>
<dbReference type="EC" id="2.4.1.221" evidence="1"/>
<evidence type="ECO:0000256" key="3">
    <source>
        <dbReference type="ARBA" id="ARBA00023253"/>
    </source>
</evidence>
<evidence type="ECO:0000256" key="2">
    <source>
        <dbReference type="ARBA" id="ARBA00022679"/>
    </source>
</evidence>
<evidence type="ECO:0000313" key="8">
    <source>
        <dbReference type="RefSeq" id="XP_006814919.1"/>
    </source>
</evidence>
<gene>
    <name evidence="8" type="primary">LOC102804439</name>
</gene>
<keyword evidence="3" id="KW-0294">Fucose metabolism</keyword>